<evidence type="ECO:0000313" key="1">
    <source>
        <dbReference type="EMBL" id="KAK1546367.1"/>
    </source>
</evidence>
<accession>A0ABQ9T4Y3</accession>
<dbReference type="GeneID" id="85368525"/>
<dbReference type="Proteomes" id="UP001241169">
    <property type="component" value="Unassembled WGS sequence"/>
</dbReference>
<evidence type="ECO:0000313" key="2">
    <source>
        <dbReference type="Proteomes" id="UP001241169"/>
    </source>
</evidence>
<keyword evidence="2" id="KW-1185">Reference proteome</keyword>
<proteinExistence type="predicted"/>
<comment type="caution">
    <text evidence="1">The sequence shown here is derived from an EMBL/GenBank/DDBJ whole genome shotgun (WGS) entry which is preliminary data.</text>
</comment>
<name>A0ABQ9T4Y3_9PEZI</name>
<reference evidence="1 2" key="1">
    <citation type="submission" date="2016-10" db="EMBL/GenBank/DDBJ databases">
        <title>The genome sequence of Colletotrichum fioriniae PJ7.</title>
        <authorList>
            <person name="Baroncelli R."/>
        </authorList>
    </citation>
    <scope>NUCLEOTIDE SEQUENCE [LARGE SCALE GENOMIC DNA]</scope>
    <source>
        <strain evidence="1 2">IMI 384185</strain>
    </source>
</reference>
<dbReference type="EMBL" id="MOPA01000001">
    <property type="protein sequence ID" value="KAK1546367.1"/>
    <property type="molecule type" value="Genomic_DNA"/>
</dbReference>
<protein>
    <submittedName>
        <fullName evidence="1">Uncharacterized protein</fullName>
    </submittedName>
</protein>
<dbReference type="RefSeq" id="XP_060355483.1">
    <property type="nucleotide sequence ID" value="XM_060484626.1"/>
</dbReference>
<sequence>MLNVLLSPLIFAGTIRCLEELLKDRLVSGANILFSPAGWTTIVSLYNCPTPQGANSVNLDRLIKVPAKAVEVPVAKCLNHSILCLLHLQSCPLPCFSTPPNF</sequence>
<organism evidence="1 2">
    <name type="scientific">Colletotrichum paranaense</name>
    <dbReference type="NCBI Taxonomy" id="1914294"/>
    <lineage>
        <taxon>Eukaryota</taxon>
        <taxon>Fungi</taxon>
        <taxon>Dikarya</taxon>
        <taxon>Ascomycota</taxon>
        <taxon>Pezizomycotina</taxon>
        <taxon>Sordariomycetes</taxon>
        <taxon>Hypocreomycetidae</taxon>
        <taxon>Glomerellales</taxon>
        <taxon>Glomerellaceae</taxon>
        <taxon>Colletotrichum</taxon>
        <taxon>Colletotrichum acutatum species complex</taxon>
    </lineage>
</organism>
<gene>
    <name evidence="1" type="ORF">CPAR01_00334</name>
</gene>